<keyword evidence="2" id="KW-1185">Reference proteome</keyword>
<dbReference type="InterPro" id="IPR036397">
    <property type="entry name" value="RNaseH_sf"/>
</dbReference>
<name>A0A9W4T1V0_9GLOM</name>
<comment type="caution">
    <text evidence="1">The sequence shown here is derived from an EMBL/GenBank/DDBJ whole genome shotgun (WGS) entry which is preliminary data.</text>
</comment>
<dbReference type="AlphaFoldDB" id="A0A9W4T1V0"/>
<accession>A0A9W4T1V0</accession>
<gene>
    <name evidence="1" type="ORF">FWILDA_LOCUS15100</name>
</gene>
<reference evidence="1" key="1">
    <citation type="submission" date="2022-08" db="EMBL/GenBank/DDBJ databases">
        <authorList>
            <person name="Kallberg Y."/>
            <person name="Tangrot J."/>
            <person name="Rosling A."/>
        </authorList>
    </citation>
    <scope>NUCLEOTIDE SEQUENCE</scope>
    <source>
        <strain evidence="1">Wild A</strain>
    </source>
</reference>
<dbReference type="SUPFAM" id="SSF53098">
    <property type="entry name" value="Ribonuclease H-like"/>
    <property type="match status" value="1"/>
</dbReference>
<protein>
    <submittedName>
        <fullName evidence="1">985_t:CDS:1</fullName>
    </submittedName>
</protein>
<feature type="non-terminal residue" evidence="1">
    <location>
        <position position="176"/>
    </location>
</feature>
<dbReference type="InterPro" id="IPR012337">
    <property type="entry name" value="RNaseH-like_sf"/>
</dbReference>
<proteinExistence type="predicted"/>
<dbReference type="EMBL" id="CAMKVN010007434">
    <property type="protein sequence ID" value="CAI2191496.1"/>
    <property type="molecule type" value="Genomic_DNA"/>
</dbReference>
<organism evidence="1 2">
    <name type="scientific">Funneliformis geosporum</name>
    <dbReference type="NCBI Taxonomy" id="1117311"/>
    <lineage>
        <taxon>Eukaryota</taxon>
        <taxon>Fungi</taxon>
        <taxon>Fungi incertae sedis</taxon>
        <taxon>Mucoromycota</taxon>
        <taxon>Glomeromycotina</taxon>
        <taxon>Glomeromycetes</taxon>
        <taxon>Glomerales</taxon>
        <taxon>Glomeraceae</taxon>
        <taxon>Funneliformis</taxon>
    </lineage>
</organism>
<dbReference type="GO" id="GO:0003676">
    <property type="term" value="F:nucleic acid binding"/>
    <property type="evidence" value="ECO:0007669"/>
    <property type="project" value="InterPro"/>
</dbReference>
<evidence type="ECO:0000313" key="1">
    <source>
        <dbReference type="EMBL" id="CAI2191496.1"/>
    </source>
</evidence>
<evidence type="ECO:0000313" key="2">
    <source>
        <dbReference type="Proteomes" id="UP001153678"/>
    </source>
</evidence>
<dbReference type="Proteomes" id="UP001153678">
    <property type="component" value="Unassembled WGS sequence"/>
</dbReference>
<sequence length="176" mass="19954">ALVTLTGIQVFFDILIPNGETPDKCEEKVSEILSGTVKSFKMEHIKAFPFRGDHTEKKSYLRIYTNGTGERKKAIQTIQENNFETASNDMWSFHRKDIETQSRKLGEFAEVLDLNNNVFTIGMTLHWKDDPKSLKQICLIDVETEPDPRCITIICGNQENLLKALPSAGEHLPLTS</sequence>
<dbReference type="Gene3D" id="3.30.420.10">
    <property type="entry name" value="Ribonuclease H-like superfamily/Ribonuclease H"/>
    <property type="match status" value="1"/>
</dbReference>